<reference evidence="12 13" key="1">
    <citation type="submission" date="2022-05" db="EMBL/GenBank/DDBJ databases">
        <authorList>
            <consortium name="Genoscope - CEA"/>
            <person name="William W."/>
        </authorList>
    </citation>
    <scope>NUCLEOTIDE SEQUENCE [LARGE SCALE GENOMIC DNA]</scope>
</reference>
<feature type="domain" description="G-protein coupled receptors family 1 profile" evidence="11">
    <location>
        <begin position="44"/>
        <end position="281"/>
    </location>
</feature>
<evidence type="ECO:0000256" key="1">
    <source>
        <dbReference type="ARBA" id="ARBA00004651"/>
    </source>
</evidence>
<feature type="transmembrane region" description="Helical" evidence="10">
    <location>
        <begin position="27"/>
        <end position="52"/>
    </location>
</feature>
<feature type="transmembrane region" description="Helical" evidence="10">
    <location>
        <begin position="260"/>
        <end position="283"/>
    </location>
</feature>
<sequence>MIDSSAGNKTLENASAFTRSSISKAEGIAVCSALILSSVLIIAGNLLTLLLFAVTKPLRRKSLFLVMNMAFADLMLGAITLPFYIFVNGGYYQLWTAKYDSEHMAYKIFYTSFDNILMYGSYISAASISCERLYAVFWPFKHRSLSTRTCRGIIFLIWTSAVLVSTLTTLSYVSSSFESIFLVSIPVASGLTIIICFCNIAIWRNFQRESVASQHRNGASRNRRLTKTLLLVSMLALVCWLPLIIMNLLVVIYGTETLIVWVYIMANIFNYSNSFVNPIVYVFRIPEFQQALRSCCTKGRPTIEMVKIEKRNRPTSEIELRNFTNRSHSPAIISVMIDSSAVNKTMENASAFTRRFPSKAEGIALCSALIYLWSLSLQETCSLWFHLQLPNHYVGKVSFTLPSYIFFVGGDYQLWTVKYDSEHMAYKIFYTSLDNIFLFSSYISAASISCERCYAVFCSFESILCFYPRCVGSNNHYMCL</sequence>
<evidence type="ECO:0000256" key="5">
    <source>
        <dbReference type="ARBA" id="ARBA00023040"/>
    </source>
</evidence>
<dbReference type="PRINTS" id="PR00237">
    <property type="entry name" value="GPCRRHODOPSN"/>
</dbReference>
<dbReference type="InterPro" id="IPR017452">
    <property type="entry name" value="GPCR_Rhodpsn_7TM"/>
</dbReference>
<dbReference type="PANTHER" id="PTHR24246">
    <property type="entry name" value="OLFACTORY RECEPTOR AND ADENOSINE RECEPTOR"/>
    <property type="match status" value="1"/>
</dbReference>
<gene>
    <name evidence="12" type="ORF">PMEA_00019681</name>
</gene>
<dbReference type="InterPro" id="IPR000276">
    <property type="entry name" value="GPCR_Rhodpsn"/>
</dbReference>
<evidence type="ECO:0000256" key="6">
    <source>
        <dbReference type="ARBA" id="ARBA00023136"/>
    </source>
</evidence>
<dbReference type="PROSITE" id="PS50262">
    <property type="entry name" value="G_PROTEIN_RECEP_F1_2"/>
    <property type="match status" value="1"/>
</dbReference>
<feature type="transmembrane region" description="Helical" evidence="10">
    <location>
        <begin position="116"/>
        <end position="140"/>
    </location>
</feature>
<feature type="transmembrane region" description="Helical" evidence="10">
    <location>
        <begin position="152"/>
        <end position="173"/>
    </location>
</feature>
<keyword evidence="2" id="KW-1003">Cell membrane</keyword>
<keyword evidence="3 10" id="KW-0812">Transmembrane</keyword>
<feature type="transmembrane region" description="Helical" evidence="10">
    <location>
        <begin position="229"/>
        <end position="254"/>
    </location>
</feature>
<evidence type="ECO:0000313" key="13">
    <source>
        <dbReference type="Proteomes" id="UP001159428"/>
    </source>
</evidence>
<evidence type="ECO:0000256" key="2">
    <source>
        <dbReference type="ARBA" id="ARBA00022475"/>
    </source>
</evidence>
<evidence type="ECO:0000259" key="11">
    <source>
        <dbReference type="PROSITE" id="PS50262"/>
    </source>
</evidence>
<keyword evidence="13" id="KW-1185">Reference proteome</keyword>
<dbReference type="Gene3D" id="1.20.1070.10">
    <property type="entry name" value="Rhodopsin 7-helix transmembrane proteins"/>
    <property type="match status" value="1"/>
</dbReference>
<dbReference type="Proteomes" id="UP001159428">
    <property type="component" value="Unassembled WGS sequence"/>
</dbReference>
<dbReference type="GO" id="GO:0005886">
    <property type="term" value="C:plasma membrane"/>
    <property type="evidence" value="ECO:0007669"/>
    <property type="project" value="UniProtKB-SubCell"/>
</dbReference>
<keyword evidence="4 10" id="KW-1133">Transmembrane helix</keyword>
<evidence type="ECO:0000256" key="9">
    <source>
        <dbReference type="ARBA" id="ARBA00023224"/>
    </source>
</evidence>
<evidence type="ECO:0000256" key="8">
    <source>
        <dbReference type="ARBA" id="ARBA00023180"/>
    </source>
</evidence>
<accession>A0AAU9X9I6</accession>
<dbReference type="PANTHER" id="PTHR24246:SF27">
    <property type="entry name" value="ADENOSINE RECEPTOR, ISOFORM A"/>
    <property type="match status" value="1"/>
</dbReference>
<dbReference type="SUPFAM" id="SSF81321">
    <property type="entry name" value="Family A G protein-coupled receptor-like"/>
    <property type="match status" value="1"/>
</dbReference>
<keyword evidence="8" id="KW-0325">Glycoprotein</keyword>
<evidence type="ECO:0000256" key="3">
    <source>
        <dbReference type="ARBA" id="ARBA00022692"/>
    </source>
</evidence>
<dbReference type="EMBL" id="CALNXJ010000035">
    <property type="protein sequence ID" value="CAH3141385.1"/>
    <property type="molecule type" value="Genomic_DNA"/>
</dbReference>
<dbReference type="SMART" id="SM01381">
    <property type="entry name" value="7TM_GPCR_Srsx"/>
    <property type="match status" value="1"/>
</dbReference>
<proteinExistence type="predicted"/>
<feature type="transmembrane region" description="Helical" evidence="10">
    <location>
        <begin position="64"/>
        <end position="87"/>
    </location>
</feature>
<keyword evidence="9" id="KW-0807">Transducer</keyword>
<feature type="transmembrane region" description="Helical" evidence="10">
    <location>
        <begin position="179"/>
        <end position="203"/>
    </location>
</feature>
<dbReference type="Pfam" id="PF00001">
    <property type="entry name" value="7tm_1"/>
    <property type="match status" value="1"/>
</dbReference>
<protein>
    <recommendedName>
        <fullName evidence="11">G-protein coupled receptors family 1 profile domain-containing protein</fullName>
    </recommendedName>
</protein>
<evidence type="ECO:0000256" key="10">
    <source>
        <dbReference type="SAM" id="Phobius"/>
    </source>
</evidence>
<evidence type="ECO:0000256" key="7">
    <source>
        <dbReference type="ARBA" id="ARBA00023170"/>
    </source>
</evidence>
<dbReference type="CDD" id="cd00637">
    <property type="entry name" value="7tm_classA_rhodopsin-like"/>
    <property type="match status" value="1"/>
</dbReference>
<keyword evidence="5" id="KW-0297">G-protein coupled receptor</keyword>
<dbReference type="GO" id="GO:0004930">
    <property type="term" value="F:G protein-coupled receptor activity"/>
    <property type="evidence" value="ECO:0007669"/>
    <property type="project" value="UniProtKB-KW"/>
</dbReference>
<evidence type="ECO:0000313" key="12">
    <source>
        <dbReference type="EMBL" id="CAH3141385.1"/>
    </source>
</evidence>
<organism evidence="12 13">
    <name type="scientific">Pocillopora meandrina</name>
    <dbReference type="NCBI Taxonomy" id="46732"/>
    <lineage>
        <taxon>Eukaryota</taxon>
        <taxon>Metazoa</taxon>
        <taxon>Cnidaria</taxon>
        <taxon>Anthozoa</taxon>
        <taxon>Hexacorallia</taxon>
        <taxon>Scleractinia</taxon>
        <taxon>Astrocoeniina</taxon>
        <taxon>Pocilloporidae</taxon>
        <taxon>Pocillopora</taxon>
    </lineage>
</organism>
<keyword evidence="6 10" id="KW-0472">Membrane</keyword>
<keyword evidence="7" id="KW-0675">Receptor</keyword>
<comment type="subcellular location">
    <subcellularLocation>
        <location evidence="1">Cell membrane</location>
        <topology evidence="1">Multi-pass membrane protein</topology>
    </subcellularLocation>
</comment>
<name>A0AAU9X9I6_9CNID</name>
<comment type="caution">
    <text evidence="12">The sequence shown here is derived from an EMBL/GenBank/DDBJ whole genome shotgun (WGS) entry which is preliminary data.</text>
</comment>
<dbReference type="AlphaFoldDB" id="A0AAU9X9I6"/>
<evidence type="ECO:0000256" key="4">
    <source>
        <dbReference type="ARBA" id="ARBA00022989"/>
    </source>
</evidence>